<evidence type="ECO:0000256" key="1">
    <source>
        <dbReference type="SAM" id="Phobius"/>
    </source>
</evidence>
<evidence type="ECO:0000313" key="3">
    <source>
        <dbReference type="Proteomes" id="UP000023152"/>
    </source>
</evidence>
<keyword evidence="1" id="KW-0812">Transmembrane</keyword>
<proteinExistence type="predicted"/>
<keyword evidence="3" id="KW-1185">Reference proteome</keyword>
<sequence length="304" mass="35443">MACKCKLFDTHEFLANEIGVLFTYAYTYIFDTTKNIAQLACYTYSIADNVLAESGADGIVTVYESNIEQDLNLTRPRTNESESWCQLNKLIHWYLKINLQSTTDDGRDGVLYFKIYIFYFCHVFSCCNMLQSKRCEYGPFHCVMEYIKEWEKKNKEEKIPINSIGNMASANESCNKFAHAQLSIKPSICIIDQVSVADFHIYLRLYYIWLSMSTHRRYVDISKIQLVRLSCDILQFDCKVAVAVIIKKDWKEMIEWIISLYDGMHLENIAIKKALITFVFLSKQFSLIIVCCFYFYNNKSTVGI</sequence>
<keyword evidence="1" id="KW-1133">Transmembrane helix</keyword>
<feature type="transmembrane region" description="Helical" evidence="1">
    <location>
        <begin position="274"/>
        <end position="296"/>
    </location>
</feature>
<name>X6LA93_RETFI</name>
<protein>
    <submittedName>
        <fullName evidence="2">Uncharacterized protein</fullName>
    </submittedName>
</protein>
<dbReference type="Proteomes" id="UP000023152">
    <property type="component" value="Unassembled WGS sequence"/>
</dbReference>
<organism evidence="2 3">
    <name type="scientific">Reticulomyxa filosa</name>
    <dbReference type="NCBI Taxonomy" id="46433"/>
    <lineage>
        <taxon>Eukaryota</taxon>
        <taxon>Sar</taxon>
        <taxon>Rhizaria</taxon>
        <taxon>Retaria</taxon>
        <taxon>Foraminifera</taxon>
        <taxon>Monothalamids</taxon>
        <taxon>Reticulomyxidae</taxon>
        <taxon>Reticulomyxa</taxon>
    </lineage>
</organism>
<gene>
    <name evidence="2" type="ORF">RFI_39230</name>
</gene>
<evidence type="ECO:0000313" key="2">
    <source>
        <dbReference type="EMBL" id="ETN98280.1"/>
    </source>
</evidence>
<dbReference type="AlphaFoldDB" id="X6LA93"/>
<accession>X6LA93</accession>
<reference evidence="2 3" key="1">
    <citation type="journal article" date="2013" name="Curr. Biol.">
        <title>The Genome of the Foraminiferan Reticulomyxa filosa.</title>
        <authorList>
            <person name="Glockner G."/>
            <person name="Hulsmann N."/>
            <person name="Schleicher M."/>
            <person name="Noegel A.A."/>
            <person name="Eichinger L."/>
            <person name="Gallinger C."/>
            <person name="Pawlowski J."/>
            <person name="Sierra R."/>
            <person name="Euteneuer U."/>
            <person name="Pillet L."/>
            <person name="Moustafa A."/>
            <person name="Platzer M."/>
            <person name="Groth M."/>
            <person name="Szafranski K."/>
            <person name="Schliwa M."/>
        </authorList>
    </citation>
    <scope>NUCLEOTIDE SEQUENCE [LARGE SCALE GENOMIC DNA]</scope>
</reference>
<dbReference type="EMBL" id="ASPP01047135">
    <property type="protein sequence ID" value="ETN98280.1"/>
    <property type="molecule type" value="Genomic_DNA"/>
</dbReference>
<keyword evidence="1" id="KW-0472">Membrane</keyword>
<comment type="caution">
    <text evidence="2">The sequence shown here is derived from an EMBL/GenBank/DDBJ whole genome shotgun (WGS) entry which is preliminary data.</text>
</comment>